<reference evidence="3" key="1">
    <citation type="submission" date="2016-10" db="EMBL/GenBank/DDBJ databases">
        <authorList>
            <person name="Varghese N."/>
            <person name="Submissions S."/>
        </authorList>
    </citation>
    <scope>NUCLEOTIDE SEQUENCE [LARGE SCALE GENOMIC DNA]</scope>
    <source>
        <strain evidence="3">XBD2006</strain>
    </source>
</reference>
<dbReference type="OrthoDB" id="9800797at2"/>
<organism evidence="2 3">
    <name type="scientific">Butyrivibrio hungatei</name>
    <dbReference type="NCBI Taxonomy" id="185008"/>
    <lineage>
        <taxon>Bacteria</taxon>
        <taxon>Bacillati</taxon>
        <taxon>Bacillota</taxon>
        <taxon>Clostridia</taxon>
        <taxon>Lachnospirales</taxon>
        <taxon>Lachnospiraceae</taxon>
        <taxon>Butyrivibrio</taxon>
    </lineage>
</organism>
<dbReference type="InterPro" id="IPR016181">
    <property type="entry name" value="Acyl_CoA_acyltransferase"/>
</dbReference>
<dbReference type="SUPFAM" id="SSF55729">
    <property type="entry name" value="Acyl-CoA N-acyltransferases (Nat)"/>
    <property type="match status" value="1"/>
</dbReference>
<gene>
    <name evidence="2" type="ORF">SAMN02910451_01450</name>
</gene>
<keyword evidence="3" id="KW-1185">Reference proteome</keyword>
<sequence>MKEYILAKTADLDTVFNIVQNSIKSTYPKYYPKEVVDFFCNLHSRENILKDIECGSVGILIVEGKCVGTGCYKGNHITRVCVEPEYQGNGFGTYIMNRLEEKIAKKASTAVLDASLPAAHLYSSRGYKTVEHCKYPVENNVILVYEVMEKELTLTRKEKSFIEMKIFQVKPDKLEQFETKIEEMAENQLKCLGCISLKYFKRFYTIDGIKLGEPPRKLTKIVKCVKYYSFWEFDTKENYGKAIKAFFDDYNKELQKLLIAPFDINLGDSV</sequence>
<dbReference type="CDD" id="cd04301">
    <property type="entry name" value="NAT_SF"/>
    <property type="match status" value="1"/>
</dbReference>
<dbReference type="GO" id="GO:0016747">
    <property type="term" value="F:acyltransferase activity, transferring groups other than amino-acyl groups"/>
    <property type="evidence" value="ECO:0007669"/>
    <property type="project" value="InterPro"/>
</dbReference>
<feature type="domain" description="N-acetyltransferase" evidence="1">
    <location>
        <begin position="2"/>
        <end position="153"/>
    </location>
</feature>
<dbReference type="Proteomes" id="UP000183047">
    <property type="component" value="Unassembled WGS sequence"/>
</dbReference>
<name>A0A1G5DCP5_9FIRM</name>
<dbReference type="EMBL" id="FMUR01000008">
    <property type="protein sequence ID" value="SCY12337.1"/>
    <property type="molecule type" value="Genomic_DNA"/>
</dbReference>
<dbReference type="AlphaFoldDB" id="A0A1G5DCP5"/>
<protein>
    <submittedName>
        <fullName evidence="2">Acetyltransferase (GNAT) domain-containing protein</fullName>
    </submittedName>
</protein>
<keyword evidence="2" id="KW-0808">Transferase</keyword>
<evidence type="ECO:0000259" key="1">
    <source>
        <dbReference type="PROSITE" id="PS51186"/>
    </source>
</evidence>
<dbReference type="InterPro" id="IPR000182">
    <property type="entry name" value="GNAT_dom"/>
</dbReference>
<evidence type="ECO:0000313" key="3">
    <source>
        <dbReference type="Proteomes" id="UP000183047"/>
    </source>
</evidence>
<dbReference type="Gene3D" id="3.40.630.30">
    <property type="match status" value="1"/>
</dbReference>
<dbReference type="PROSITE" id="PS51186">
    <property type="entry name" value="GNAT"/>
    <property type="match status" value="1"/>
</dbReference>
<dbReference type="RefSeq" id="WP_083334523.1">
    <property type="nucleotide sequence ID" value="NZ_FMUR01000008.1"/>
</dbReference>
<evidence type="ECO:0000313" key="2">
    <source>
        <dbReference type="EMBL" id="SCY12337.1"/>
    </source>
</evidence>
<dbReference type="Pfam" id="PF13673">
    <property type="entry name" value="Acetyltransf_10"/>
    <property type="match status" value="1"/>
</dbReference>
<proteinExistence type="predicted"/>
<accession>A0A1G5DCP5</accession>